<dbReference type="AlphaFoldDB" id="A0A2K0TMP7"/>
<dbReference type="InterPro" id="IPR010636">
    <property type="entry name" value="Class_II_hydrophobin"/>
</dbReference>
<keyword evidence="3" id="KW-1015">Disulfide bond</keyword>
<dbReference type="PANTHER" id="PTHR42341">
    <property type="entry name" value="HYDROPHOBIN"/>
    <property type="match status" value="1"/>
</dbReference>
<evidence type="ECO:0000313" key="6">
    <source>
        <dbReference type="Proteomes" id="UP000236546"/>
    </source>
</evidence>
<comment type="subcellular location">
    <subcellularLocation>
        <location evidence="1">Cell envelope</location>
    </subcellularLocation>
</comment>
<organism evidence="5 6">
    <name type="scientific">Trichoderma gamsii</name>
    <dbReference type="NCBI Taxonomy" id="398673"/>
    <lineage>
        <taxon>Eukaryota</taxon>
        <taxon>Fungi</taxon>
        <taxon>Dikarya</taxon>
        <taxon>Ascomycota</taxon>
        <taxon>Pezizomycotina</taxon>
        <taxon>Sordariomycetes</taxon>
        <taxon>Hypocreomycetidae</taxon>
        <taxon>Hypocreales</taxon>
        <taxon>Hypocreaceae</taxon>
        <taxon>Trichoderma</taxon>
    </lineage>
</organism>
<feature type="signal peptide" evidence="4">
    <location>
        <begin position="1"/>
        <end position="16"/>
    </location>
</feature>
<dbReference type="EMBL" id="MTYH01000014">
    <property type="protein sequence ID" value="PNP46798.1"/>
    <property type="molecule type" value="Genomic_DNA"/>
</dbReference>
<evidence type="ECO:0000313" key="5">
    <source>
        <dbReference type="EMBL" id="PNP46798.1"/>
    </source>
</evidence>
<feature type="chain" id="PRO_5014405953" description="Hydrophobin" evidence="4">
    <location>
        <begin position="17"/>
        <end position="97"/>
    </location>
</feature>
<protein>
    <recommendedName>
        <fullName evidence="7">Hydrophobin</fullName>
    </recommendedName>
</protein>
<dbReference type="Gene3D" id="3.20.120.10">
    <property type="entry name" value="Hydrophobin"/>
    <property type="match status" value="1"/>
</dbReference>
<accession>A0A2K0TMP7</accession>
<dbReference type="GO" id="GO:0005576">
    <property type="term" value="C:extracellular region"/>
    <property type="evidence" value="ECO:0007669"/>
    <property type="project" value="InterPro"/>
</dbReference>
<reference evidence="5 6" key="1">
    <citation type="submission" date="2017-02" db="EMBL/GenBank/DDBJ databases">
        <title>Genomes of Trichoderma spp. with biocontrol activity.</title>
        <authorList>
            <person name="Gardiner D."/>
            <person name="Kazan K."/>
            <person name="Vos C."/>
            <person name="Harvey P."/>
        </authorList>
    </citation>
    <scope>NUCLEOTIDE SEQUENCE [LARGE SCALE GENOMIC DNA]</scope>
    <source>
        <strain evidence="5 6">A5MH</strain>
    </source>
</reference>
<dbReference type="Pfam" id="PF06766">
    <property type="entry name" value="Hydrophobin_2"/>
    <property type="match status" value="1"/>
</dbReference>
<dbReference type="PANTHER" id="PTHR42341:SF1">
    <property type="entry name" value="HYDROPHOBIN"/>
    <property type="match status" value="1"/>
</dbReference>
<dbReference type="CDD" id="cd23508">
    <property type="entry name" value="hydrophobin_II"/>
    <property type="match status" value="1"/>
</dbReference>
<evidence type="ECO:0000256" key="3">
    <source>
        <dbReference type="ARBA" id="ARBA00023157"/>
    </source>
</evidence>
<evidence type="ECO:0000256" key="2">
    <source>
        <dbReference type="ARBA" id="ARBA00009576"/>
    </source>
</evidence>
<proteinExistence type="inferred from homology"/>
<evidence type="ECO:0008006" key="7">
    <source>
        <dbReference type="Google" id="ProtNLM"/>
    </source>
</evidence>
<sequence length="97" mass="9745">MQFFAVATLFVAGVLAAPSPSGLNSRATLCAAGLYSNPQCCAVDVLGVADLNCAGPVGTVNTAAEFQKNCAEIGQEARCCALPVLGQDLLCATPLGL</sequence>
<dbReference type="InterPro" id="IPR036686">
    <property type="entry name" value="Class_II_Hydrophobin_sf"/>
</dbReference>
<dbReference type="OrthoDB" id="4500971at2759"/>
<dbReference type="Proteomes" id="UP000236546">
    <property type="component" value="Unassembled WGS sequence"/>
</dbReference>
<evidence type="ECO:0000256" key="1">
    <source>
        <dbReference type="ARBA" id="ARBA00004196"/>
    </source>
</evidence>
<dbReference type="SUPFAM" id="SSF101751">
    <property type="entry name" value="Hydrophobin II, HfbII"/>
    <property type="match status" value="1"/>
</dbReference>
<comment type="similarity">
    <text evidence="2">Belongs to the cerato-ulmin hydrophobin family.</text>
</comment>
<keyword evidence="4" id="KW-0732">Signal</keyword>
<comment type="caution">
    <text evidence="5">The sequence shown here is derived from an EMBL/GenBank/DDBJ whole genome shotgun (WGS) entry which is preliminary data.</text>
</comment>
<gene>
    <name evidence="5" type="ORF">TGAMA5MH_01750</name>
</gene>
<name>A0A2K0TMP7_9HYPO</name>
<evidence type="ECO:0000256" key="4">
    <source>
        <dbReference type="SAM" id="SignalP"/>
    </source>
</evidence>